<evidence type="ECO:0000313" key="3">
    <source>
        <dbReference type="Proteomes" id="UP000178908"/>
    </source>
</evidence>
<reference evidence="2 3" key="1">
    <citation type="journal article" date="2016" name="Nat. Commun.">
        <title>Thousands of microbial genomes shed light on interconnected biogeochemical processes in an aquifer system.</title>
        <authorList>
            <person name="Anantharaman K."/>
            <person name="Brown C.T."/>
            <person name="Hug L.A."/>
            <person name="Sharon I."/>
            <person name="Castelle C.J."/>
            <person name="Probst A.J."/>
            <person name="Thomas B.C."/>
            <person name="Singh A."/>
            <person name="Wilkins M.J."/>
            <person name="Karaoz U."/>
            <person name="Brodie E.L."/>
            <person name="Williams K.H."/>
            <person name="Hubbard S.S."/>
            <person name="Banfield J.F."/>
        </authorList>
    </citation>
    <scope>NUCLEOTIDE SEQUENCE [LARGE SCALE GENOMIC DNA]</scope>
</reference>
<comment type="caution">
    <text evidence="2">The sequence shown here is derived from an EMBL/GenBank/DDBJ whole genome shotgun (WGS) entry which is preliminary data.</text>
</comment>
<dbReference type="InterPro" id="IPR052538">
    <property type="entry name" value="Flavonoid_dioxygenase-like"/>
</dbReference>
<gene>
    <name evidence="2" type="ORF">A3C61_02395</name>
</gene>
<dbReference type="PANTHER" id="PTHR43346:SF1">
    <property type="entry name" value="QUERCETIN 2,3-DIOXYGENASE-RELATED"/>
    <property type="match status" value="1"/>
</dbReference>
<proteinExistence type="predicted"/>
<dbReference type="InterPro" id="IPR014710">
    <property type="entry name" value="RmlC-like_jellyroll"/>
</dbReference>
<dbReference type="SUPFAM" id="SSF51182">
    <property type="entry name" value="RmlC-like cupins"/>
    <property type="match status" value="1"/>
</dbReference>
<dbReference type="InterPro" id="IPR013096">
    <property type="entry name" value="Cupin_2"/>
</dbReference>
<organism evidence="2 3">
    <name type="scientific">Candidatus Yanofskybacteria bacterium RIFCSPHIGHO2_02_FULL_39_10</name>
    <dbReference type="NCBI Taxonomy" id="1802674"/>
    <lineage>
        <taxon>Bacteria</taxon>
        <taxon>Candidatus Yanofskyibacteriota</taxon>
    </lineage>
</organism>
<evidence type="ECO:0000313" key="2">
    <source>
        <dbReference type="EMBL" id="OGN08887.1"/>
    </source>
</evidence>
<dbReference type="Proteomes" id="UP000178908">
    <property type="component" value="Unassembled WGS sequence"/>
</dbReference>
<dbReference type="Pfam" id="PF07883">
    <property type="entry name" value="Cupin_2"/>
    <property type="match status" value="1"/>
</dbReference>
<dbReference type="AlphaFoldDB" id="A0A1F8F6V3"/>
<dbReference type="EMBL" id="MGJO01000038">
    <property type="protein sequence ID" value="OGN08887.1"/>
    <property type="molecule type" value="Genomic_DNA"/>
</dbReference>
<dbReference type="PANTHER" id="PTHR43346">
    <property type="entry name" value="LIGAND BINDING DOMAIN PROTEIN, PUTATIVE (AFU_ORTHOLOGUE AFUA_6G14370)-RELATED"/>
    <property type="match status" value="1"/>
</dbReference>
<accession>A0A1F8F6V3</accession>
<evidence type="ECO:0000259" key="1">
    <source>
        <dbReference type="Pfam" id="PF07883"/>
    </source>
</evidence>
<protein>
    <submittedName>
        <fullName evidence="2">Cupin</fullName>
    </submittedName>
</protein>
<dbReference type="Gene3D" id="2.60.120.10">
    <property type="entry name" value="Jelly Rolls"/>
    <property type="match status" value="1"/>
</dbReference>
<feature type="domain" description="Cupin type-2" evidence="1">
    <location>
        <begin position="32"/>
        <end position="101"/>
    </location>
</feature>
<name>A0A1F8F6V3_9BACT</name>
<dbReference type="CDD" id="cd02223">
    <property type="entry name" value="cupin_Bh2720-like"/>
    <property type="match status" value="1"/>
</dbReference>
<sequence length="133" mass="14862">MKGYVINIEKASVENENFRKVLYTAKNSQLVVMSLKPGEEIGTEIHQLDQFIRIESGKGKTVLNGVEHQIEDGYAVVVPSGVEHNIINTSEDQEMKLYTVYSPPNHGDGVVHKTKTEAMADEEEHFDGKTSED</sequence>
<dbReference type="InterPro" id="IPR011051">
    <property type="entry name" value="RmlC_Cupin_sf"/>
</dbReference>